<evidence type="ECO:0000313" key="2">
    <source>
        <dbReference type="Proteomes" id="UP001162501"/>
    </source>
</evidence>
<proteinExistence type="predicted"/>
<protein>
    <submittedName>
        <fullName evidence="1">Uncharacterized protein</fullName>
    </submittedName>
</protein>
<dbReference type="EMBL" id="OX596106">
    <property type="protein sequence ID" value="CAN0166363.1"/>
    <property type="molecule type" value="Genomic_DNA"/>
</dbReference>
<name>A0AC59Z269_RANTA</name>
<accession>A0AC59Z269</accession>
<organism evidence="1 2">
    <name type="scientific">Rangifer tarandus platyrhynchus</name>
    <name type="common">Svalbard reindeer</name>
    <dbReference type="NCBI Taxonomy" id="3082113"/>
    <lineage>
        <taxon>Eukaryota</taxon>
        <taxon>Metazoa</taxon>
        <taxon>Chordata</taxon>
        <taxon>Craniata</taxon>
        <taxon>Vertebrata</taxon>
        <taxon>Euteleostomi</taxon>
        <taxon>Mammalia</taxon>
        <taxon>Eutheria</taxon>
        <taxon>Laurasiatheria</taxon>
        <taxon>Artiodactyla</taxon>
        <taxon>Ruminantia</taxon>
        <taxon>Pecora</taxon>
        <taxon>Cervidae</taxon>
        <taxon>Odocoileinae</taxon>
        <taxon>Rangifer</taxon>
    </lineage>
</organism>
<gene>
    <name evidence="1" type="ORF">MRATA1EN22A_LOCUS13039</name>
</gene>
<sequence>MEFSATFCCLNGSKLQDNATGGNAGTGEPQEGLFSPTAEEEGGKQQGELPCGAGDMSGVLKDAEELARQMDSTCKGLESEENVSAGWLTLSGEWLTFHFQETKSTLKEVNRESC</sequence>
<reference evidence="1" key="1">
    <citation type="submission" date="2023-05" db="EMBL/GenBank/DDBJ databases">
        <authorList>
            <consortium name="ELIXIR-Norway"/>
        </authorList>
    </citation>
    <scope>NUCLEOTIDE SEQUENCE</scope>
</reference>
<dbReference type="Proteomes" id="UP001162501">
    <property type="component" value="Chromosome 22"/>
</dbReference>
<evidence type="ECO:0000313" key="1">
    <source>
        <dbReference type="EMBL" id="CAN0166363.1"/>
    </source>
</evidence>
<reference evidence="1" key="2">
    <citation type="submission" date="2025-03" db="EMBL/GenBank/DDBJ databases">
        <authorList>
            <consortium name="ELIXIR-Norway"/>
            <consortium name="Elixir Norway"/>
        </authorList>
    </citation>
    <scope>NUCLEOTIDE SEQUENCE</scope>
</reference>